<reference evidence="9" key="2">
    <citation type="submission" date="2020-09" db="EMBL/GenBank/DDBJ databases">
        <authorList>
            <person name="Sun Q."/>
            <person name="Zhou Y."/>
        </authorList>
    </citation>
    <scope>NUCLEOTIDE SEQUENCE</scope>
    <source>
        <strain evidence="9">CGMCC 1.12785</strain>
    </source>
</reference>
<dbReference type="PROSITE" id="PS50893">
    <property type="entry name" value="ABC_TRANSPORTER_2"/>
    <property type="match status" value="1"/>
</dbReference>
<keyword evidence="10" id="KW-1185">Reference proteome</keyword>
<dbReference type="Pfam" id="PF00005">
    <property type="entry name" value="ABC_tran"/>
    <property type="match status" value="1"/>
</dbReference>
<evidence type="ECO:0000256" key="2">
    <source>
        <dbReference type="ARBA" id="ARBA00022475"/>
    </source>
</evidence>
<dbReference type="AlphaFoldDB" id="A0A8J2TW53"/>
<dbReference type="SUPFAM" id="SSF50331">
    <property type="entry name" value="MOP-like"/>
    <property type="match status" value="1"/>
</dbReference>
<evidence type="ECO:0000313" key="9">
    <source>
        <dbReference type="EMBL" id="GGA06388.1"/>
    </source>
</evidence>
<dbReference type="GO" id="GO:0005524">
    <property type="term" value="F:ATP binding"/>
    <property type="evidence" value="ECO:0007669"/>
    <property type="project" value="UniProtKB-KW"/>
</dbReference>
<dbReference type="InterPro" id="IPR003593">
    <property type="entry name" value="AAA+_ATPase"/>
</dbReference>
<keyword evidence="5" id="KW-1278">Translocase</keyword>
<dbReference type="InterPro" id="IPR017871">
    <property type="entry name" value="ABC_transporter-like_CS"/>
</dbReference>
<dbReference type="InterPro" id="IPR003439">
    <property type="entry name" value="ABC_transporter-like_ATP-bd"/>
</dbReference>
<reference evidence="9" key="1">
    <citation type="journal article" date="2014" name="Int. J. Syst. Evol. Microbiol.">
        <title>Complete genome sequence of Corynebacterium casei LMG S-19264T (=DSM 44701T), isolated from a smear-ripened cheese.</title>
        <authorList>
            <consortium name="US DOE Joint Genome Institute (JGI-PGF)"/>
            <person name="Walter F."/>
            <person name="Albersmeier A."/>
            <person name="Kalinowski J."/>
            <person name="Ruckert C."/>
        </authorList>
    </citation>
    <scope>NUCLEOTIDE SEQUENCE</scope>
    <source>
        <strain evidence="9">CGMCC 1.12785</strain>
    </source>
</reference>
<dbReference type="SUPFAM" id="SSF52540">
    <property type="entry name" value="P-loop containing nucleoside triphosphate hydrolases"/>
    <property type="match status" value="1"/>
</dbReference>
<gene>
    <name evidence="9" type="ORF">GCM10011333_06680</name>
</gene>
<keyword evidence="4 9" id="KW-0067">ATP-binding</keyword>
<dbReference type="GO" id="GO:0016887">
    <property type="term" value="F:ATP hydrolysis activity"/>
    <property type="evidence" value="ECO:0007669"/>
    <property type="project" value="InterPro"/>
</dbReference>
<proteinExistence type="predicted"/>
<dbReference type="Gene3D" id="3.40.50.300">
    <property type="entry name" value="P-loop containing nucleotide triphosphate hydrolases"/>
    <property type="match status" value="1"/>
</dbReference>
<name>A0A8J2TW53_9MICO</name>
<dbReference type="PANTHER" id="PTHR43875">
    <property type="entry name" value="MALTODEXTRIN IMPORT ATP-BINDING PROTEIN MSMX"/>
    <property type="match status" value="1"/>
</dbReference>
<evidence type="ECO:0000256" key="3">
    <source>
        <dbReference type="ARBA" id="ARBA00022741"/>
    </source>
</evidence>
<evidence type="ECO:0000313" key="10">
    <source>
        <dbReference type="Proteomes" id="UP000616114"/>
    </source>
</evidence>
<dbReference type="GO" id="GO:0055052">
    <property type="term" value="C:ATP-binding cassette (ABC) transporter complex, substrate-binding subunit-containing"/>
    <property type="evidence" value="ECO:0007669"/>
    <property type="project" value="TreeGrafter"/>
</dbReference>
<keyword evidence="1" id="KW-0813">Transport</keyword>
<dbReference type="InterPro" id="IPR027417">
    <property type="entry name" value="P-loop_NTPase"/>
</dbReference>
<feature type="domain" description="ABC transporter" evidence="8">
    <location>
        <begin position="19"/>
        <end position="260"/>
    </location>
</feature>
<feature type="region of interest" description="Disordered" evidence="7">
    <location>
        <begin position="1"/>
        <end position="22"/>
    </location>
</feature>
<evidence type="ECO:0000256" key="7">
    <source>
        <dbReference type="SAM" id="MobiDB-lite"/>
    </source>
</evidence>
<accession>A0A8J2TW53</accession>
<evidence type="ECO:0000256" key="1">
    <source>
        <dbReference type="ARBA" id="ARBA00022448"/>
    </source>
</evidence>
<evidence type="ECO:0000256" key="6">
    <source>
        <dbReference type="ARBA" id="ARBA00023136"/>
    </source>
</evidence>
<dbReference type="RefSeq" id="WP_229744906.1">
    <property type="nucleotide sequence ID" value="NZ_BMFY01000002.1"/>
</dbReference>
<keyword evidence="2" id="KW-1003">Cell membrane</keyword>
<evidence type="ECO:0000259" key="8">
    <source>
        <dbReference type="PROSITE" id="PS50893"/>
    </source>
</evidence>
<dbReference type="PANTHER" id="PTHR43875:SF15">
    <property type="entry name" value="TREHALOSE IMPORT ATP-BINDING PROTEIN SUGC"/>
    <property type="match status" value="1"/>
</dbReference>
<evidence type="ECO:0000256" key="5">
    <source>
        <dbReference type="ARBA" id="ARBA00022967"/>
    </source>
</evidence>
<dbReference type="PROSITE" id="PS00211">
    <property type="entry name" value="ABC_TRANSPORTER_1"/>
    <property type="match status" value="1"/>
</dbReference>
<dbReference type="EMBL" id="BMFY01000002">
    <property type="protein sequence ID" value="GGA06388.1"/>
    <property type="molecule type" value="Genomic_DNA"/>
</dbReference>
<dbReference type="InterPro" id="IPR047641">
    <property type="entry name" value="ABC_transpr_MalK/UgpC-like"/>
</dbReference>
<dbReference type="Proteomes" id="UP000616114">
    <property type="component" value="Unassembled WGS sequence"/>
</dbReference>
<dbReference type="InterPro" id="IPR008995">
    <property type="entry name" value="Mo/tungstate-bd_C_term_dom"/>
</dbReference>
<dbReference type="SMART" id="SM00382">
    <property type="entry name" value="AAA"/>
    <property type="match status" value="1"/>
</dbReference>
<keyword evidence="6" id="KW-0472">Membrane</keyword>
<comment type="caution">
    <text evidence="9">The sequence shown here is derived from an EMBL/GenBank/DDBJ whole genome shotgun (WGS) entry which is preliminary data.</text>
</comment>
<organism evidence="9 10">
    <name type="scientific">Sediminivirga luteola</name>
    <dbReference type="NCBI Taxonomy" id="1774748"/>
    <lineage>
        <taxon>Bacteria</taxon>
        <taxon>Bacillati</taxon>
        <taxon>Actinomycetota</taxon>
        <taxon>Actinomycetes</taxon>
        <taxon>Micrococcales</taxon>
        <taxon>Brevibacteriaceae</taxon>
        <taxon>Sediminivirga</taxon>
    </lineage>
</organism>
<evidence type="ECO:0000256" key="4">
    <source>
        <dbReference type="ARBA" id="ARBA00022840"/>
    </source>
</evidence>
<protein>
    <submittedName>
        <fullName evidence="9">ABC transporter ATP-binding protein</fullName>
    </submittedName>
</protein>
<keyword evidence="3" id="KW-0547">Nucleotide-binding</keyword>
<sequence>MNAQAPRPQHRSGTPGATLRPGDLRLDGVIGRGGFRLPLTMDFRAGETLVLLGANGAGKSTLLETLGGLIPLLEGELLRIGSDGATVLSGPRGTVPAERRRAGFVHQDYLLFPRMTALENVAFGLRARGVGKKEAHASAAAQLRRLGLTEAQAGSRPGALSGGQRQRVALARALAGEPDMLLLDVPLAALDAGTRAQARAQVYAQLREFPGPRVLVTHDLTDALSLGDRIAVLDQGTLAQIDSPAEITRTPRTPYLAELLGINLFSGLARRGRLSIGHSRVTAPTELDGRVLVTLPREAVTVNTEAPAKAGRNTFEARVVAVQEDAQGITVAVSPTDPDVGLACSARVPLTSLPTAPIRLGAPVWATVDESALHAYPF</sequence>